<dbReference type="SUPFAM" id="SSF52047">
    <property type="entry name" value="RNI-like"/>
    <property type="match status" value="1"/>
</dbReference>
<dbReference type="AlphaFoldDB" id="A0A1U9VN25"/>
<dbReference type="InterPro" id="IPR001611">
    <property type="entry name" value="Leu-rich_rpt"/>
</dbReference>
<dbReference type="InterPro" id="IPR032675">
    <property type="entry name" value="LRR_dom_sf"/>
</dbReference>
<keyword evidence="1" id="KW-0614">Plasmid</keyword>
<dbReference type="Gene3D" id="3.80.10.10">
    <property type="entry name" value="Ribonuclease Inhibitor"/>
    <property type="match status" value="1"/>
</dbReference>
<accession>A0A1U9VN25</accession>
<organism evidence="1 2">
    <name type="scientific">blood disease bacterium A2-HR MARDI</name>
    <dbReference type="NCBI Taxonomy" id="1944648"/>
    <lineage>
        <taxon>Bacteria</taxon>
        <taxon>Pseudomonadati</taxon>
        <taxon>Pseudomonadota</taxon>
        <taxon>Betaproteobacteria</taxon>
        <taxon>Burkholderiales</taxon>
        <taxon>Burkholderiaceae</taxon>
        <taxon>Ralstonia</taxon>
        <taxon>Ralstonia solanacearum species complex</taxon>
    </lineage>
</organism>
<proteinExistence type="predicted"/>
<dbReference type="Proteomes" id="UP000189628">
    <property type="component" value="Plasmid unnamed"/>
</dbReference>
<gene>
    <name evidence="1" type="ORF">B0B51_19575</name>
</gene>
<name>A0A1U9VN25_9RALS</name>
<geneLocation type="plasmid" evidence="1">
    <name>unnamed</name>
</geneLocation>
<evidence type="ECO:0000313" key="1">
    <source>
        <dbReference type="EMBL" id="AQW32088.1"/>
    </source>
</evidence>
<dbReference type="EMBL" id="CP019912">
    <property type="protein sequence ID" value="AQW32088.1"/>
    <property type="molecule type" value="Genomic_DNA"/>
</dbReference>
<reference evidence="1 2" key="1">
    <citation type="submission" date="2017-02" db="EMBL/GenBank/DDBJ databases">
        <title>Blood Disease Bacterium A2-HR MARDI.</title>
        <authorList>
            <person name="Badrun R."/>
            <person name="Abu Bakar N."/>
            <person name="Laboh R."/>
        </authorList>
    </citation>
    <scope>NUCLEOTIDE SEQUENCE [LARGE SCALE GENOMIC DNA]</scope>
    <source>
        <strain evidence="1 2">A2-HR MARDI</strain>
        <plasmid evidence="2">Plasmid</plasmid>
    </source>
</reference>
<evidence type="ECO:0000313" key="2">
    <source>
        <dbReference type="Proteomes" id="UP000189628"/>
    </source>
</evidence>
<dbReference type="Pfam" id="PF13516">
    <property type="entry name" value="LRR_6"/>
    <property type="match status" value="2"/>
</dbReference>
<evidence type="ECO:0008006" key="3">
    <source>
        <dbReference type="Google" id="ProtNLM"/>
    </source>
</evidence>
<protein>
    <recommendedName>
        <fullName evidence="3">GALA protein</fullName>
    </recommendedName>
</protein>
<sequence>MRGLGHSAANDTLVALDVSCNLIGKPGALALANNIGLTTLNVSLNRIGAAGMRALEANATLAVLKG</sequence>